<feature type="compositionally biased region" description="Basic and acidic residues" evidence="3">
    <location>
        <begin position="345"/>
        <end position="357"/>
    </location>
</feature>
<feature type="region of interest" description="Disordered" evidence="3">
    <location>
        <begin position="303"/>
        <end position="325"/>
    </location>
</feature>
<evidence type="ECO:0000256" key="3">
    <source>
        <dbReference type="SAM" id="MobiDB-lite"/>
    </source>
</evidence>
<feature type="compositionally biased region" description="Basic and acidic residues" evidence="3">
    <location>
        <begin position="265"/>
        <end position="279"/>
    </location>
</feature>
<dbReference type="Proteomes" id="UP001596303">
    <property type="component" value="Unassembled WGS sequence"/>
</dbReference>
<evidence type="ECO:0000313" key="6">
    <source>
        <dbReference type="Proteomes" id="UP001596303"/>
    </source>
</evidence>
<feature type="region of interest" description="Disordered" evidence="3">
    <location>
        <begin position="242"/>
        <end position="279"/>
    </location>
</feature>
<comment type="similarity">
    <text evidence="1">Belongs to the MobA/MobL family.</text>
</comment>
<gene>
    <name evidence="5" type="ORF">ACFQDM_12135</name>
</gene>
<dbReference type="InterPro" id="IPR005053">
    <property type="entry name" value="MobA_MobL"/>
</dbReference>
<keyword evidence="2" id="KW-0184">Conjugation</keyword>
<evidence type="ECO:0000259" key="4">
    <source>
        <dbReference type="Pfam" id="PF03389"/>
    </source>
</evidence>
<evidence type="ECO:0000313" key="5">
    <source>
        <dbReference type="EMBL" id="MFC6198834.1"/>
    </source>
</evidence>
<accession>A0ABW1SBQ4</accession>
<dbReference type="Pfam" id="PF03389">
    <property type="entry name" value="MobA_MobL"/>
    <property type="match status" value="1"/>
</dbReference>
<sequence length="476" mass="53137">MAIYHLKHASVGRSTHAAGTAGAHVSYITRTGVCREVIGSDMPVPVAGERGGEARAWLDRQEEADRKNARVIDKVTIALPRELNAVQRVELVRAFAAEVTQGRVAWLAAVHDQGKDADNPHAHVVLRDRDLETGKMALRMSQSGSTEMLRGTWERVCNAALERAGMDERIDRRTLEAQGIERVPTKHIGPQARQIEAREPQGSWKIAALTEERAAAHGRLRPVVERAAGFLARAGTLAKNLFGRNSERSTDRPQPAGAVAIPRQKNLEPQEAADGRTPEGLKQIRALAGRTLDMLDGINALPERQDRPKERMREAVEAPERPVEAPRAVEALSGARAIIEAAQRAREAAQRERDAREATAGPERPAQDPFARYRAQSRDDYLLTKSAEEYQEVIYLLKTNTTDAQYDRFRRGDLSAIAHITSEPVFSRQLLMLAELDNRSTGFRMGHDLERLMSDNRDFLAKTFETDRDRGYEHER</sequence>
<feature type="domain" description="MobA/MobL protein" evidence="4">
    <location>
        <begin position="54"/>
        <end position="198"/>
    </location>
</feature>
<organism evidence="5 6">
    <name type="scientific">Ponticaulis profundi</name>
    <dbReference type="NCBI Taxonomy" id="2665222"/>
    <lineage>
        <taxon>Bacteria</taxon>
        <taxon>Pseudomonadati</taxon>
        <taxon>Pseudomonadota</taxon>
        <taxon>Alphaproteobacteria</taxon>
        <taxon>Hyphomonadales</taxon>
        <taxon>Hyphomonadaceae</taxon>
        <taxon>Ponticaulis</taxon>
    </lineage>
</organism>
<name>A0ABW1SBQ4_9PROT</name>
<feature type="compositionally biased region" description="Basic and acidic residues" evidence="3">
    <location>
        <begin position="303"/>
        <end position="324"/>
    </location>
</feature>
<dbReference type="EMBL" id="JBHSSW010000015">
    <property type="protein sequence ID" value="MFC6198834.1"/>
    <property type="molecule type" value="Genomic_DNA"/>
</dbReference>
<comment type="caution">
    <text evidence="5">The sequence shown here is derived from an EMBL/GenBank/DDBJ whole genome shotgun (WGS) entry which is preliminary data.</text>
</comment>
<dbReference type="Gene3D" id="3.30.930.30">
    <property type="match status" value="1"/>
</dbReference>
<reference evidence="6" key="1">
    <citation type="journal article" date="2019" name="Int. J. Syst. Evol. Microbiol.">
        <title>The Global Catalogue of Microorganisms (GCM) 10K type strain sequencing project: providing services to taxonomists for standard genome sequencing and annotation.</title>
        <authorList>
            <consortium name="The Broad Institute Genomics Platform"/>
            <consortium name="The Broad Institute Genome Sequencing Center for Infectious Disease"/>
            <person name="Wu L."/>
            <person name="Ma J."/>
        </authorList>
    </citation>
    <scope>NUCLEOTIDE SEQUENCE [LARGE SCALE GENOMIC DNA]</scope>
    <source>
        <strain evidence="6">CGMCC-1.15741</strain>
    </source>
</reference>
<protein>
    <submittedName>
        <fullName evidence="5">MobA/MobL family protein</fullName>
    </submittedName>
</protein>
<keyword evidence="6" id="KW-1185">Reference proteome</keyword>
<evidence type="ECO:0000256" key="1">
    <source>
        <dbReference type="ARBA" id="ARBA00010873"/>
    </source>
</evidence>
<proteinExistence type="inferred from homology"/>
<dbReference type="RefSeq" id="WP_377379408.1">
    <property type="nucleotide sequence ID" value="NZ_JBHSSW010000015.1"/>
</dbReference>
<feature type="region of interest" description="Disordered" evidence="3">
    <location>
        <begin position="345"/>
        <end position="370"/>
    </location>
</feature>
<evidence type="ECO:0000256" key="2">
    <source>
        <dbReference type="ARBA" id="ARBA00022971"/>
    </source>
</evidence>